<dbReference type="PANTHER" id="PTHR13060:SF0">
    <property type="entry name" value="PROTEIN ECDYSONELESS HOMOLOG"/>
    <property type="match status" value="1"/>
</dbReference>
<feature type="compositionally biased region" description="Basic residues" evidence="1">
    <location>
        <begin position="640"/>
        <end position="650"/>
    </location>
</feature>
<evidence type="ECO:0000313" key="2">
    <source>
        <dbReference type="EMBL" id="OAQ30142.1"/>
    </source>
</evidence>
<feature type="region of interest" description="Disordered" evidence="1">
    <location>
        <begin position="704"/>
        <end position="735"/>
    </location>
</feature>
<dbReference type="OrthoDB" id="27237at2759"/>
<keyword evidence="3" id="KW-1185">Reference proteome</keyword>
<evidence type="ECO:0000256" key="1">
    <source>
        <dbReference type="SAM" id="MobiDB-lite"/>
    </source>
</evidence>
<dbReference type="InterPro" id="IPR010770">
    <property type="entry name" value="Ecd"/>
</dbReference>
<dbReference type="STRING" id="1314771.A0A197JXT9"/>
<feature type="compositionally biased region" description="Acidic residues" evidence="1">
    <location>
        <begin position="720"/>
        <end position="733"/>
    </location>
</feature>
<name>A0A197JXT9_9FUNG</name>
<evidence type="ECO:0000313" key="3">
    <source>
        <dbReference type="Proteomes" id="UP000078512"/>
    </source>
</evidence>
<feature type="compositionally biased region" description="Acidic residues" evidence="1">
    <location>
        <begin position="587"/>
        <end position="606"/>
    </location>
</feature>
<dbReference type="Pfam" id="PF07093">
    <property type="entry name" value="SGT1"/>
    <property type="match status" value="1"/>
</dbReference>
<feature type="region of interest" description="Disordered" evidence="1">
    <location>
        <begin position="534"/>
        <end position="556"/>
    </location>
</feature>
<reference evidence="2 3" key="1">
    <citation type="submission" date="2016-05" db="EMBL/GenBank/DDBJ databases">
        <title>Genome sequencing reveals origins of a unique bacterial endosymbiosis in the earliest lineages of terrestrial Fungi.</title>
        <authorList>
            <consortium name="DOE Joint Genome Institute"/>
            <person name="Uehling J."/>
            <person name="Gryganskyi A."/>
            <person name="Hameed K."/>
            <person name="Tschaplinski T."/>
            <person name="Misztal P."/>
            <person name="Wu S."/>
            <person name="Desiro A."/>
            <person name="Vande Pol N."/>
            <person name="Du Z.-Y."/>
            <person name="Zienkiewicz A."/>
            <person name="Zienkiewicz K."/>
            <person name="Morin E."/>
            <person name="Tisserant E."/>
            <person name="Splivallo R."/>
            <person name="Hainaut M."/>
            <person name="Henrissat B."/>
            <person name="Ohm R."/>
            <person name="Kuo A."/>
            <person name="Yan J."/>
            <person name="Lipzen A."/>
            <person name="Nolan M."/>
            <person name="Labutti K."/>
            <person name="Barry K."/>
            <person name="Goldstein A."/>
            <person name="Labbe J."/>
            <person name="Schadt C."/>
            <person name="Tuskan G."/>
            <person name="Grigoriev I."/>
            <person name="Martin F."/>
            <person name="Vilgalys R."/>
            <person name="Bonito G."/>
        </authorList>
    </citation>
    <scope>NUCLEOTIDE SEQUENCE [LARGE SCALE GENOMIC DNA]</scope>
    <source>
        <strain evidence="2 3">AG-77</strain>
    </source>
</reference>
<dbReference type="AlphaFoldDB" id="A0A197JXT9"/>
<accession>A0A197JXT9</accession>
<feature type="compositionally biased region" description="Basic and acidic residues" evidence="1">
    <location>
        <begin position="790"/>
        <end position="805"/>
    </location>
</feature>
<dbReference type="EMBL" id="KV442037">
    <property type="protein sequence ID" value="OAQ30142.1"/>
    <property type="molecule type" value="Genomic_DNA"/>
</dbReference>
<organism evidence="2 3">
    <name type="scientific">Linnemannia elongata AG-77</name>
    <dbReference type="NCBI Taxonomy" id="1314771"/>
    <lineage>
        <taxon>Eukaryota</taxon>
        <taxon>Fungi</taxon>
        <taxon>Fungi incertae sedis</taxon>
        <taxon>Mucoromycota</taxon>
        <taxon>Mortierellomycotina</taxon>
        <taxon>Mortierellomycetes</taxon>
        <taxon>Mortierellales</taxon>
        <taxon>Mortierellaceae</taxon>
        <taxon>Linnemannia</taxon>
    </lineage>
</organism>
<sequence>MDSSFPPREAIQEQRRALAEDTVSYAIYLPSSPSTSASTTTTDPNTQIQDQQQHATALESAQVARTLISSIVAELSKDYIWHKDAFSLTIASGQGKGSTGRPYLRGQTRFGDSIDDEWIIVHLLREITKRIPGSIARVQDNDGEFLLIEAADQIPAWLDPENSDNRVFIYQGNLHIIPIATTADEKKSFPTTLGSKSRAPKLQDALQLIRSASTTSTATESPQISTLASIKIQQAAFGPLLPDSQEQPFAQRKIQEQRHYARCQIPVQVARILKTRPELVTRAAEAFYTRDAVAMAVCSRMTKFLPALAPAGSILLTSTSLNGAQTLGKNETPFVTTAICFTKTCYAQLMGQQFQPPKIWNGIVPPPKAEDAQDPQKVREAELGMKLTCGFEILFSEEYPGDFGFRSKDEIQIDSFPFATDESWRMFKSNLILRSYFGGERVGSARYRQLEEAAKRQFLEYKSDRLNADEGQGEEVVSASFHGHGYHPVQEIERILDVDSAELVDVKELVDERKSDDDSWMDVDLQDLEDMMRARGFGGGNGGVASGSMDTEEGERSGLDMQQMLDRFGAFVEEGEGGVEGAEFLDEMSDDDEDDEDTDDADEEQDMGVKAEVDEAGEEEADDDSDDDMFASDYEEKQAAKRAAKAKRSNKSGGGVFLFDADMMSFENGISPATSEALKPTEEAKAFAMDHSKFKDILVQTFGVPSPSSRAAKESSSDVEMSEDDEEEDDMDDEKLKEYMSALDAELSATKVGESFEKTTVSGSNKEDKGKGVPRKMTATATQKTKKRPEKNLEELMKEATDRSRRGFSRHGPLGMSSGPSFGYDPAGMSLADDEDDEEEEGVRKPRVATISADGEVGDKLDELDDDDVEEMDQEMVDLDLNLAKNLLESFKSQGGLPGPGGNLLSRLGIVLPRDDDDEDDSDEDRA</sequence>
<feature type="region of interest" description="Disordered" evidence="1">
    <location>
        <begin position="748"/>
        <end position="862"/>
    </location>
</feature>
<feature type="compositionally biased region" description="Gly residues" evidence="1">
    <location>
        <begin position="536"/>
        <end position="545"/>
    </location>
</feature>
<gene>
    <name evidence="2" type="ORF">K457DRAFT_125315</name>
</gene>
<feature type="region of interest" description="Disordered" evidence="1">
    <location>
        <begin position="587"/>
        <end position="654"/>
    </location>
</feature>
<protein>
    <submittedName>
        <fullName evidence="2">SGT1-domain-containing protein</fullName>
    </submittedName>
</protein>
<dbReference type="PANTHER" id="PTHR13060">
    <property type="entry name" value="SGT1 PROTEIN HSGT1 SUPPRESSOR OF GCR2"/>
    <property type="match status" value="1"/>
</dbReference>
<feature type="compositionally biased region" description="Acidic residues" evidence="1">
    <location>
        <begin position="832"/>
        <end position="841"/>
    </location>
</feature>
<dbReference type="Proteomes" id="UP000078512">
    <property type="component" value="Unassembled WGS sequence"/>
</dbReference>
<feature type="compositionally biased region" description="Acidic residues" evidence="1">
    <location>
        <begin position="614"/>
        <end position="630"/>
    </location>
</feature>
<proteinExistence type="predicted"/>
<dbReference type="GO" id="GO:0005634">
    <property type="term" value="C:nucleus"/>
    <property type="evidence" value="ECO:0007669"/>
    <property type="project" value="TreeGrafter"/>
</dbReference>